<dbReference type="Proteomes" id="UP001174136">
    <property type="component" value="Unassembled WGS sequence"/>
</dbReference>
<evidence type="ECO:0000256" key="7">
    <source>
        <dbReference type="ARBA" id="ARBA00039318"/>
    </source>
</evidence>
<dbReference type="InterPro" id="IPR000754">
    <property type="entry name" value="Ribosomal_uS9"/>
</dbReference>
<dbReference type="InterPro" id="IPR014721">
    <property type="entry name" value="Ribsml_uS5_D2-typ_fold_subgr"/>
</dbReference>
<dbReference type="PANTHER" id="PTHR21569">
    <property type="entry name" value="RIBOSOMAL PROTEIN S9"/>
    <property type="match status" value="1"/>
</dbReference>
<evidence type="ECO:0000256" key="9">
    <source>
        <dbReference type="RuleBase" id="RU003815"/>
    </source>
</evidence>
<dbReference type="Pfam" id="PF00380">
    <property type="entry name" value="Ribosomal_S9"/>
    <property type="match status" value="1"/>
</dbReference>
<accession>A0AA47MQY7</accession>
<comment type="subcellular location">
    <subcellularLocation>
        <location evidence="1">Mitochondrion</location>
    </subcellularLocation>
</comment>
<reference evidence="12" key="1">
    <citation type="journal article" date="2023" name="Front. Mar. Sci.">
        <title>A new Merluccius polli reference genome to investigate the effects of global change in West African waters.</title>
        <authorList>
            <person name="Mateo J.L."/>
            <person name="Blanco-Fernandez C."/>
            <person name="Garcia-Vazquez E."/>
            <person name="Machado-Schiaffino G."/>
        </authorList>
    </citation>
    <scope>NUCLEOTIDE SEQUENCE</scope>
    <source>
        <strain evidence="12">C29</strain>
        <tissue evidence="12">Fin</tissue>
    </source>
</reference>
<dbReference type="Gene3D" id="3.30.230.10">
    <property type="match status" value="1"/>
</dbReference>
<protein>
    <recommendedName>
        <fullName evidence="7">Small ribosomal subunit protein uS9m</fullName>
    </recommendedName>
    <alternativeName>
        <fullName evidence="8">28S ribosomal protein S9, mitochondrial</fullName>
    </alternativeName>
</protein>
<evidence type="ECO:0000256" key="1">
    <source>
        <dbReference type="ARBA" id="ARBA00004173"/>
    </source>
</evidence>
<feature type="signal peptide" evidence="11">
    <location>
        <begin position="1"/>
        <end position="18"/>
    </location>
</feature>
<keyword evidence="6 9" id="KW-0687">Ribonucleoprotein</keyword>
<evidence type="ECO:0000313" key="12">
    <source>
        <dbReference type="EMBL" id="KAK0145013.1"/>
    </source>
</evidence>
<dbReference type="PANTHER" id="PTHR21569:SF1">
    <property type="entry name" value="SMALL RIBOSOMAL SUBUNIT PROTEIN US9M"/>
    <property type="match status" value="1"/>
</dbReference>
<comment type="similarity">
    <text evidence="2 9">Belongs to the universal ribosomal protein uS9 family.</text>
</comment>
<comment type="caution">
    <text evidence="12">The sequence shown here is derived from an EMBL/GenBank/DDBJ whole genome shotgun (WGS) entry which is preliminary data.</text>
</comment>
<sequence>MTGTALALALTLIGSLSPSSHPPPKAVQWGEDGRPFHFLFYTGKQSYYSLMHETYAKILNMERQQDRLRARGLISPDNKPLSLGTSRWVIKEELEEMLVETITDHDYKRLVQLMERLAALPQVAGGEEAWVQRFRRPLEVQARRQEVVALQTDAQGRAYSTAEGRRKTSSSCVILRDAGSGHVTVNGADLLSYFPVFQDRQQVMFPLQFAGVLGRMDLEAEVKGGGRSSQAGAIRLATARALLSFLSDREGENMRQAGLLTPDPRLRERDKPGQAGARKKYTWKKR</sequence>
<evidence type="ECO:0000256" key="3">
    <source>
        <dbReference type="ARBA" id="ARBA00022946"/>
    </source>
</evidence>
<dbReference type="InterPro" id="IPR020568">
    <property type="entry name" value="Ribosomal_Su5_D2-typ_SF"/>
</dbReference>
<dbReference type="FunFam" id="3.30.230.10:FF:000035">
    <property type="entry name" value="28S ribosomal protein S9, mitochondrial"/>
    <property type="match status" value="1"/>
</dbReference>
<feature type="compositionally biased region" description="Basic residues" evidence="10">
    <location>
        <begin position="277"/>
        <end position="286"/>
    </location>
</feature>
<evidence type="ECO:0000256" key="4">
    <source>
        <dbReference type="ARBA" id="ARBA00022980"/>
    </source>
</evidence>
<dbReference type="PROSITE" id="PS00360">
    <property type="entry name" value="RIBOSOMAL_S9"/>
    <property type="match status" value="1"/>
</dbReference>
<evidence type="ECO:0000256" key="8">
    <source>
        <dbReference type="ARBA" id="ARBA00076042"/>
    </source>
</evidence>
<keyword evidence="5" id="KW-0496">Mitochondrion</keyword>
<gene>
    <name evidence="12" type="primary">MRPS9_0</name>
    <name evidence="12" type="ORF">N1851_016103</name>
</gene>
<evidence type="ECO:0000256" key="10">
    <source>
        <dbReference type="SAM" id="MobiDB-lite"/>
    </source>
</evidence>
<evidence type="ECO:0000313" key="13">
    <source>
        <dbReference type="Proteomes" id="UP001174136"/>
    </source>
</evidence>
<evidence type="ECO:0000256" key="2">
    <source>
        <dbReference type="ARBA" id="ARBA00005251"/>
    </source>
</evidence>
<keyword evidence="4 9" id="KW-0689">Ribosomal protein</keyword>
<name>A0AA47MQY7_MERPO</name>
<keyword evidence="13" id="KW-1185">Reference proteome</keyword>
<dbReference type="InterPro" id="IPR020574">
    <property type="entry name" value="Ribosomal_uS9_CS"/>
</dbReference>
<dbReference type="GO" id="GO:0003723">
    <property type="term" value="F:RNA binding"/>
    <property type="evidence" value="ECO:0007669"/>
    <property type="project" value="TreeGrafter"/>
</dbReference>
<evidence type="ECO:0000256" key="5">
    <source>
        <dbReference type="ARBA" id="ARBA00023128"/>
    </source>
</evidence>
<dbReference type="SUPFAM" id="SSF54211">
    <property type="entry name" value="Ribosomal protein S5 domain 2-like"/>
    <property type="match status" value="1"/>
</dbReference>
<dbReference type="AlphaFoldDB" id="A0AA47MQY7"/>
<dbReference type="EMBL" id="JAOPHQ010002903">
    <property type="protein sequence ID" value="KAK0145013.1"/>
    <property type="molecule type" value="Genomic_DNA"/>
</dbReference>
<feature type="region of interest" description="Disordered" evidence="10">
    <location>
        <begin position="254"/>
        <end position="286"/>
    </location>
</feature>
<organism evidence="12 13">
    <name type="scientific">Merluccius polli</name>
    <name type="common">Benguela hake</name>
    <name type="synonym">Merluccius cadenati</name>
    <dbReference type="NCBI Taxonomy" id="89951"/>
    <lineage>
        <taxon>Eukaryota</taxon>
        <taxon>Metazoa</taxon>
        <taxon>Chordata</taxon>
        <taxon>Craniata</taxon>
        <taxon>Vertebrata</taxon>
        <taxon>Euteleostomi</taxon>
        <taxon>Actinopterygii</taxon>
        <taxon>Neopterygii</taxon>
        <taxon>Teleostei</taxon>
        <taxon>Neoteleostei</taxon>
        <taxon>Acanthomorphata</taxon>
        <taxon>Zeiogadaria</taxon>
        <taxon>Gadariae</taxon>
        <taxon>Gadiformes</taxon>
        <taxon>Gadoidei</taxon>
        <taxon>Merlucciidae</taxon>
        <taxon>Merluccius</taxon>
    </lineage>
</organism>
<dbReference type="GO" id="GO:0006412">
    <property type="term" value="P:translation"/>
    <property type="evidence" value="ECO:0007669"/>
    <property type="project" value="InterPro"/>
</dbReference>
<dbReference type="GO" id="GO:0003735">
    <property type="term" value="F:structural constituent of ribosome"/>
    <property type="evidence" value="ECO:0007669"/>
    <property type="project" value="InterPro"/>
</dbReference>
<dbReference type="GO" id="GO:0005743">
    <property type="term" value="C:mitochondrial inner membrane"/>
    <property type="evidence" value="ECO:0007669"/>
    <property type="project" value="UniProtKB-ARBA"/>
</dbReference>
<proteinExistence type="inferred from homology"/>
<feature type="chain" id="PRO_5041315900" description="Small ribosomal subunit protein uS9m" evidence="11">
    <location>
        <begin position="19"/>
        <end position="286"/>
    </location>
</feature>
<evidence type="ECO:0000256" key="11">
    <source>
        <dbReference type="SAM" id="SignalP"/>
    </source>
</evidence>
<evidence type="ECO:0000256" key="6">
    <source>
        <dbReference type="ARBA" id="ARBA00023274"/>
    </source>
</evidence>
<dbReference type="GO" id="GO:0005763">
    <property type="term" value="C:mitochondrial small ribosomal subunit"/>
    <property type="evidence" value="ECO:0007669"/>
    <property type="project" value="TreeGrafter"/>
</dbReference>
<keyword evidence="11" id="KW-0732">Signal</keyword>
<keyword evidence="3" id="KW-0809">Transit peptide</keyword>